<comment type="caution">
    <text evidence="9">The sequence shown here is derived from an EMBL/GenBank/DDBJ whole genome shotgun (WGS) entry which is preliminary data.</text>
</comment>
<protein>
    <recommendedName>
        <fullName evidence="1">non-specific serine/threonine protein kinase</fullName>
        <ecNumber evidence="1">2.7.11.1</ecNumber>
    </recommendedName>
</protein>
<keyword evidence="10" id="KW-1185">Reference proteome</keyword>
<dbReference type="InterPro" id="IPR011009">
    <property type="entry name" value="Kinase-like_dom_sf"/>
</dbReference>
<evidence type="ECO:0000256" key="2">
    <source>
        <dbReference type="ARBA" id="ARBA00022679"/>
    </source>
</evidence>
<feature type="compositionally biased region" description="Pro residues" evidence="6">
    <location>
        <begin position="552"/>
        <end position="563"/>
    </location>
</feature>
<feature type="domain" description="Protein kinase" evidence="8">
    <location>
        <begin position="43"/>
        <end position="346"/>
    </location>
</feature>
<reference evidence="9 10" key="1">
    <citation type="submission" date="2024-02" db="EMBL/GenBank/DDBJ databases">
        <title>Rhodopirellula caenicola NBRC 110016.</title>
        <authorList>
            <person name="Ichikawa N."/>
            <person name="Katano-Makiyama Y."/>
            <person name="Hidaka K."/>
        </authorList>
    </citation>
    <scope>NUCLEOTIDE SEQUENCE [LARGE SCALE GENOMIC DNA]</scope>
    <source>
        <strain evidence="9 10">NBRC 110016</strain>
    </source>
</reference>
<keyword evidence="4" id="KW-0418">Kinase</keyword>
<feature type="region of interest" description="Disordered" evidence="6">
    <location>
        <begin position="359"/>
        <end position="477"/>
    </location>
</feature>
<evidence type="ECO:0000256" key="5">
    <source>
        <dbReference type="ARBA" id="ARBA00022840"/>
    </source>
</evidence>
<accession>A0ABP9VM26</accession>
<keyword evidence="7" id="KW-0472">Membrane</keyword>
<feature type="region of interest" description="Disordered" evidence="6">
    <location>
        <begin position="542"/>
        <end position="576"/>
    </location>
</feature>
<feature type="compositionally biased region" description="Low complexity" evidence="6">
    <location>
        <begin position="407"/>
        <end position="423"/>
    </location>
</feature>
<evidence type="ECO:0000313" key="9">
    <source>
        <dbReference type="EMBL" id="GAA5506254.1"/>
    </source>
</evidence>
<dbReference type="RefSeq" id="WP_345683215.1">
    <property type="nucleotide sequence ID" value="NZ_BAABRO010000003.1"/>
</dbReference>
<dbReference type="Gene3D" id="1.10.510.10">
    <property type="entry name" value="Transferase(Phosphotransferase) domain 1"/>
    <property type="match status" value="1"/>
</dbReference>
<dbReference type="SMART" id="SM00220">
    <property type="entry name" value="S_TKc"/>
    <property type="match status" value="1"/>
</dbReference>
<keyword evidence="3" id="KW-0547">Nucleotide-binding</keyword>
<feature type="transmembrane region" description="Helical" evidence="7">
    <location>
        <begin position="576"/>
        <end position="598"/>
    </location>
</feature>
<keyword evidence="5" id="KW-0067">ATP-binding</keyword>
<dbReference type="PROSITE" id="PS50011">
    <property type="entry name" value="PROTEIN_KINASE_DOM"/>
    <property type="match status" value="1"/>
</dbReference>
<dbReference type="PANTHER" id="PTHR43671:SF13">
    <property type="entry name" value="SERINE_THREONINE-PROTEIN KINASE NEK2"/>
    <property type="match status" value="1"/>
</dbReference>
<dbReference type="Pfam" id="PF00069">
    <property type="entry name" value="Pkinase"/>
    <property type="match status" value="1"/>
</dbReference>
<dbReference type="SUPFAM" id="SSF56112">
    <property type="entry name" value="Protein kinase-like (PK-like)"/>
    <property type="match status" value="1"/>
</dbReference>
<keyword evidence="7" id="KW-0812">Transmembrane</keyword>
<feature type="compositionally biased region" description="Low complexity" evidence="6">
    <location>
        <begin position="542"/>
        <end position="551"/>
    </location>
</feature>
<feature type="compositionally biased region" description="Basic and acidic residues" evidence="6">
    <location>
        <begin position="624"/>
        <end position="637"/>
    </location>
</feature>
<proteinExistence type="predicted"/>
<evidence type="ECO:0000256" key="1">
    <source>
        <dbReference type="ARBA" id="ARBA00012513"/>
    </source>
</evidence>
<evidence type="ECO:0000256" key="7">
    <source>
        <dbReference type="SAM" id="Phobius"/>
    </source>
</evidence>
<evidence type="ECO:0000259" key="8">
    <source>
        <dbReference type="PROSITE" id="PS50011"/>
    </source>
</evidence>
<dbReference type="Proteomes" id="UP001416858">
    <property type="component" value="Unassembled WGS sequence"/>
</dbReference>
<evidence type="ECO:0000256" key="6">
    <source>
        <dbReference type="SAM" id="MobiDB-lite"/>
    </source>
</evidence>
<feature type="region of interest" description="Disordered" evidence="6">
    <location>
        <begin position="601"/>
        <end position="641"/>
    </location>
</feature>
<name>A0ABP9VM26_9BACT</name>
<evidence type="ECO:0000256" key="3">
    <source>
        <dbReference type="ARBA" id="ARBA00022741"/>
    </source>
</evidence>
<feature type="compositionally biased region" description="Basic residues" evidence="6">
    <location>
        <begin position="564"/>
        <end position="574"/>
    </location>
</feature>
<keyword evidence="2" id="KW-0808">Transferase</keyword>
<dbReference type="InterPro" id="IPR050660">
    <property type="entry name" value="NEK_Ser/Thr_kinase"/>
</dbReference>
<evidence type="ECO:0000313" key="10">
    <source>
        <dbReference type="Proteomes" id="UP001416858"/>
    </source>
</evidence>
<feature type="compositionally biased region" description="Low complexity" evidence="6">
    <location>
        <begin position="435"/>
        <end position="451"/>
    </location>
</feature>
<organism evidence="9 10">
    <name type="scientific">Novipirellula caenicola</name>
    <dbReference type="NCBI Taxonomy" id="1536901"/>
    <lineage>
        <taxon>Bacteria</taxon>
        <taxon>Pseudomonadati</taxon>
        <taxon>Planctomycetota</taxon>
        <taxon>Planctomycetia</taxon>
        <taxon>Pirellulales</taxon>
        <taxon>Pirellulaceae</taxon>
        <taxon>Novipirellula</taxon>
    </lineage>
</organism>
<dbReference type="PANTHER" id="PTHR43671">
    <property type="entry name" value="SERINE/THREONINE-PROTEIN KINASE NEK"/>
    <property type="match status" value="1"/>
</dbReference>
<keyword evidence="7" id="KW-1133">Transmembrane helix</keyword>
<gene>
    <name evidence="9" type="ORF">Rcae01_01706</name>
</gene>
<sequence>MTVALSEFWARLVRNGVTDAAGCKRYAVSFAEKAGGLPPDDAVSLAKFLVRSGVLTQYQAKMLLVSETVSLRHGGYLQTEAAAAPPLSRWLPVIRQPSQSAAEQETAADRETRLGVLFRPTPEQLSGGRDQWVAAHAGVTQSSLQSIQLDRVEENVVVFSPLPNGEVLSEVLKKHPRIKPKRACEIGIAISDALAALHANSLWHGDVRADRVWIGKDGSTRLLRDPSGPAVSAMLTNPYSWLDLLESPHAYAAPELADTSTPCNAATDIYSLGCLICRMVIGKMPFQADSVEEMMSLHASHIPSPIAKAVAAGEAGDPLLRVVAFALAKNPQSRFASIAQFADALRATAAMIDPASSAAASAPTPAAPPITPAAPPIEIDTSAAGGKATHRSDDAVPVVTPAESRAPKASKPTSNKPSSSKPTPNKPTPDQPTPSKASASKASVSDKASVSELAARKPAASESATSKPVAADPVTSVQATPTPVVTAQPDLAAPDLAEPNLAEPNLAEPNLAEPQVADTGDVQEDASEPVVVAAAPTVKTPTVKTETIAAPPIAPPEPASPPPTRRRRRKKKSNKAPIVLGGLSVTVVMLVIMLIVGGPGESQREVRKRQRPPIPARIPSVSGRDVDSTTEPVRRDPAPAAIPGYQIVDDDRLLWLPPVASESAAPLEMLPPGPSLILTVNLAELRAKNSGNHFLDSLAPDLKQLLDQASARAKVPVEQMDRLSIAMHKGSDGWPEISLAVTLHDPVPLDTLTKAWDVSASRTPDGATLYAGDEIDADAYFINDTESSENQVTRFSVSSIARAKEIAESGGASILLPRSMQSLWDATSPENDLAMIVTPNFLFADGRKLIEVGAPRLERPLKSFLIPEVAAAMVLAHFDEDRLYAEVRLSPSGGIGEATLMQNLKNAVEATPQWAKDFVLDAVPDPSWRLLANQLPAMMDFLSSYSRFGVADQAAIGNAYLPANAAAQITLATLFAINTTGDSGGTVAASAPKKTYTLDELLSEKMSVTFDQESLEFGINIIGEQFAASLPEGTEVPPMRIVGGDLQKMGITQNQQIRGFAKKDMPFRQVLTDLLLGANPDKTATGSHDVKQALIWVVADDPSRPGKKELLITTRQAAEGKYELPAEFVVTP</sequence>
<dbReference type="EMBL" id="BAABRO010000003">
    <property type="protein sequence ID" value="GAA5506254.1"/>
    <property type="molecule type" value="Genomic_DNA"/>
</dbReference>
<evidence type="ECO:0000256" key="4">
    <source>
        <dbReference type="ARBA" id="ARBA00022777"/>
    </source>
</evidence>
<dbReference type="EC" id="2.7.11.1" evidence="1"/>
<feature type="compositionally biased region" description="Pro residues" evidence="6">
    <location>
        <begin position="365"/>
        <end position="375"/>
    </location>
</feature>
<dbReference type="InterPro" id="IPR000719">
    <property type="entry name" value="Prot_kinase_dom"/>
</dbReference>